<proteinExistence type="inferred from homology"/>
<keyword evidence="6" id="KW-0560">Oxidoreductase</keyword>
<dbReference type="FunFam" id="2.170.150.20:FF:000001">
    <property type="entry name" value="Peptide methionine sulfoxide reductase MsrB"/>
    <property type="match status" value="1"/>
</dbReference>
<evidence type="ECO:0000256" key="3">
    <source>
        <dbReference type="ARBA" id="ARBA00012499"/>
    </source>
</evidence>
<dbReference type="PANTHER" id="PTHR10173:SF57">
    <property type="entry name" value="PEPTIDE-METHIONINE (R)-S-OXIDE REDUCTASE"/>
    <property type="match status" value="1"/>
</dbReference>
<feature type="domain" description="MsrB" evidence="8">
    <location>
        <begin position="43"/>
        <end position="164"/>
    </location>
</feature>
<evidence type="ECO:0000256" key="5">
    <source>
        <dbReference type="ARBA" id="ARBA00022833"/>
    </source>
</evidence>
<dbReference type="GO" id="GO:0005737">
    <property type="term" value="C:cytoplasm"/>
    <property type="evidence" value="ECO:0007669"/>
    <property type="project" value="TreeGrafter"/>
</dbReference>
<dbReference type="OrthoDB" id="9785497at2"/>
<dbReference type="GO" id="GO:0030091">
    <property type="term" value="P:protein repair"/>
    <property type="evidence" value="ECO:0007669"/>
    <property type="project" value="InterPro"/>
</dbReference>
<dbReference type="AlphaFoldDB" id="A0A1M5AH23"/>
<gene>
    <name evidence="9" type="ORF">SAMN02745223_02245</name>
</gene>
<keyword evidence="5" id="KW-0862">Zinc</keyword>
<evidence type="ECO:0000256" key="4">
    <source>
        <dbReference type="ARBA" id="ARBA00022723"/>
    </source>
</evidence>
<evidence type="ECO:0000313" key="9">
    <source>
        <dbReference type="EMBL" id="SHF29447.1"/>
    </source>
</evidence>
<dbReference type="Pfam" id="PF01641">
    <property type="entry name" value="SelR"/>
    <property type="match status" value="1"/>
</dbReference>
<keyword evidence="4" id="KW-0479">Metal-binding</keyword>
<evidence type="ECO:0000256" key="2">
    <source>
        <dbReference type="ARBA" id="ARBA00007174"/>
    </source>
</evidence>
<dbReference type="InterPro" id="IPR002579">
    <property type="entry name" value="Met_Sox_Rdtase_MsrB_dom"/>
</dbReference>
<dbReference type="SUPFAM" id="SSF51316">
    <property type="entry name" value="Mss4-like"/>
    <property type="match status" value="1"/>
</dbReference>
<protein>
    <recommendedName>
        <fullName evidence="3">peptide-methionine (R)-S-oxide reductase</fullName>
        <ecNumber evidence="3">1.8.4.12</ecNumber>
    </recommendedName>
</protein>
<evidence type="ECO:0000256" key="7">
    <source>
        <dbReference type="ARBA" id="ARBA00048488"/>
    </source>
</evidence>
<organism evidence="9 10">
    <name type="scientific">Devosia limi DSM 17137</name>
    <dbReference type="NCBI Taxonomy" id="1121477"/>
    <lineage>
        <taxon>Bacteria</taxon>
        <taxon>Pseudomonadati</taxon>
        <taxon>Pseudomonadota</taxon>
        <taxon>Alphaproteobacteria</taxon>
        <taxon>Hyphomicrobiales</taxon>
        <taxon>Devosiaceae</taxon>
        <taxon>Devosia</taxon>
    </lineage>
</organism>
<evidence type="ECO:0000256" key="6">
    <source>
        <dbReference type="ARBA" id="ARBA00023002"/>
    </source>
</evidence>
<dbReference type="EC" id="1.8.4.12" evidence="3"/>
<dbReference type="Proteomes" id="UP000184533">
    <property type="component" value="Unassembled WGS sequence"/>
</dbReference>
<dbReference type="InterPro" id="IPR006311">
    <property type="entry name" value="TAT_signal"/>
</dbReference>
<dbReference type="GO" id="GO:0046872">
    <property type="term" value="F:metal ion binding"/>
    <property type="evidence" value="ECO:0007669"/>
    <property type="project" value="UniProtKB-KW"/>
</dbReference>
<dbReference type="GO" id="GO:0033743">
    <property type="term" value="F:peptide-methionine (R)-S-oxide reductase activity"/>
    <property type="evidence" value="ECO:0007669"/>
    <property type="project" value="UniProtKB-EC"/>
</dbReference>
<name>A0A1M5AH23_9HYPH</name>
<dbReference type="PROSITE" id="PS51318">
    <property type="entry name" value="TAT"/>
    <property type="match status" value="1"/>
</dbReference>
<dbReference type="GO" id="GO:0006979">
    <property type="term" value="P:response to oxidative stress"/>
    <property type="evidence" value="ECO:0007669"/>
    <property type="project" value="InterPro"/>
</dbReference>
<sequence length="166" mass="17886">MSINRRNLLLGGTAVAAFGLYAIARPMNAPLAAEGNFAVTLSDAEWKARLDPAAYDVLRHEGTERPFTSPLNDEHRAGTFLCAGCDQPLFVSETKFDSGTGWPSFYTFIDGALGTTIDNSLFMTRTEVHCSRCGGHQGHVFEDGPPPTGLRYCINGVALKFAPTTA</sequence>
<dbReference type="PANTHER" id="PTHR10173">
    <property type="entry name" value="METHIONINE SULFOXIDE REDUCTASE"/>
    <property type="match status" value="1"/>
</dbReference>
<accession>A0A1M5AH23</accession>
<comment type="cofactor">
    <cofactor evidence="1">
        <name>Zn(2+)</name>
        <dbReference type="ChEBI" id="CHEBI:29105"/>
    </cofactor>
</comment>
<evidence type="ECO:0000259" key="8">
    <source>
        <dbReference type="PROSITE" id="PS51790"/>
    </source>
</evidence>
<evidence type="ECO:0000256" key="1">
    <source>
        <dbReference type="ARBA" id="ARBA00001947"/>
    </source>
</evidence>
<dbReference type="InterPro" id="IPR028427">
    <property type="entry name" value="Met_Sox_Rdtase_MsrB"/>
</dbReference>
<dbReference type="InterPro" id="IPR011057">
    <property type="entry name" value="Mss4-like_sf"/>
</dbReference>
<dbReference type="NCBIfam" id="TIGR00357">
    <property type="entry name" value="peptide-methionine (R)-S-oxide reductase MsrB"/>
    <property type="match status" value="1"/>
</dbReference>
<comment type="similarity">
    <text evidence="2">Belongs to the MsrB Met sulfoxide reductase family.</text>
</comment>
<evidence type="ECO:0000313" key="10">
    <source>
        <dbReference type="Proteomes" id="UP000184533"/>
    </source>
</evidence>
<dbReference type="PROSITE" id="PS51790">
    <property type="entry name" value="MSRB"/>
    <property type="match status" value="1"/>
</dbReference>
<reference evidence="9 10" key="1">
    <citation type="submission" date="2016-11" db="EMBL/GenBank/DDBJ databases">
        <authorList>
            <person name="Jaros S."/>
            <person name="Januszkiewicz K."/>
            <person name="Wedrychowicz H."/>
        </authorList>
    </citation>
    <scope>NUCLEOTIDE SEQUENCE [LARGE SCALE GENOMIC DNA]</scope>
    <source>
        <strain evidence="9 10">DSM 17137</strain>
    </source>
</reference>
<dbReference type="Gene3D" id="2.170.150.20">
    <property type="entry name" value="Peptide methionine sulfoxide reductase"/>
    <property type="match status" value="1"/>
</dbReference>
<comment type="catalytic activity">
    <reaction evidence="7">
        <text>L-methionyl-[protein] + [thioredoxin]-disulfide + H2O = L-methionyl-(R)-S-oxide-[protein] + [thioredoxin]-dithiol</text>
        <dbReference type="Rhea" id="RHEA:24164"/>
        <dbReference type="Rhea" id="RHEA-COMP:10698"/>
        <dbReference type="Rhea" id="RHEA-COMP:10700"/>
        <dbReference type="Rhea" id="RHEA-COMP:12313"/>
        <dbReference type="Rhea" id="RHEA-COMP:12314"/>
        <dbReference type="ChEBI" id="CHEBI:15377"/>
        <dbReference type="ChEBI" id="CHEBI:16044"/>
        <dbReference type="ChEBI" id="CHEBI:29950"/>
        <dbReference type="ChEBI" id="CHEBI:45764"/>
        <dbReference type="ChEBI" id="CHEBI:50058"/>
        <dbReference type="EC" id="1.8.4.12"/>
    </reaction>
</comment>
<dbReference type="EMBL" id="FQVC01000006">
    <property type="protein sequence ID" value="SHF29447.1"/>
    <property type="molecule type" value="Genomic_DNA"/>
</dbReference>